<protein>
    <recommendedName>
        <fullName evidence="1">PIN domain-containing protein</fullName>
    </recommendedName>
</protein>
<comment type="caution">
    <text evidence="2">The sequence shown here is derived from an EMBL/GenBank/DDBJ whole genome shotgun (WGS) entry which is preliminary data.</text>
</comment>
<feature type="domain" description="PIN" evidence="1">
    <location>
        <begin position="3"/>
        <end position="114"/>
    </location>
</feature>
<dbReference type="Pfam" id="PF01850">
    <property type="entry name" value="PIN"/>
    <property type="match status" value="1"/>
</dbReference>
<evidence type="ECO:0000313" key="3">
    <source>
        <dbReference type="Proteomes" id="UP000176409"/>
    </source>
</evidence>
<gene>
    <name evidence="2" type="ORF">A2973_03250</name>
</gene>
<evidence type="ECO:0000313" key="2">
    <source>
        <dbReference type="EMBL" id="OGG28868.1"/>
    </source>
</evidence>
<organism evidence="2 3">
    <name type="scientific">Candidatus Gottesmanbacteria bacterium RIFCSPLOWO2_01_FULL_49_10</name>
    <dbReference type="NCBI Taxonomy" id="1798396"/>
    <lineage>
        <taxon>Bacteria</taxon>
        <taxon>Candidatus Gottesmaniibacteriota</taxon>
    </lineage>
</organism>
<sequence length="123" mass="14178">MRSRELIEKLTSQNISFYISPLCLDEFLHEFGKALRKKTPEKDFFTDLTRALASILDLPQLFIVNPPINPNSHVEVVSLMKTYSLRPRDAYHLLTMQVNNIDGFATFDTDFARVFATKLLQKA</sequence>
<reference evidence="2 3" key="1">
    <citation type="journal article" date="2016" name="Nat. Commun.">
        <title>Thousands of microbial genomes shed light on interconnected biogeochemical processes in an aquifer system.</title>
        <authorList>
            <person name="Anantharaman K."/>
            <person name="Brown C.T."/>
            <person name="Hug L.A."/>
            <person name="Sharon I."/>
            <person name="Castelle C.J."/>
            <person name="Probst A.J."/>
            <person name="Thomas B.C."/>
            <person name="Singh A."/>
            <person name="Wilkins M.J."/>
            <person name="Karaoz U."/>
            <person name="Brodie E.L."/>
            <person name="Williams K.H."/>
            <person name="Hubbard S.S."/>
            <person name="Banfield J.F."/>
        </authorList>
    </citation>
    <scope>NUCLEOTIDE SEQUENCE [LARGE SCALE GENOMIC DNA]</scope>
</reference>
<dbReference type="Proteomes" id="UP000176409">
    <property type="component" value="Unassembled WGS sequence"/>
</dbReference>
<dbReference type="AlphaFoldDB" id="A0A1F6AW65"/>
<dbReference type="EMBL" id="MFJZ01000067">
    <property type="protein sequence ID" value="OGG28868.1"/>
    <property type="molecule type" value="Genomic_DNA"/>
</dbReference>
<dbReference type="InterPro" id="IPR029060">
    <property type="entry name" value="PIN-like_dom_sf"/>
</dbReference>
<dbReference type="SUPFAM" id="SSF88723">
    <property type="entry name" value="PIN domain-like"/>
    <property type="match status" value="1"/>
</dbReference>
<proteinExistence type="predicted"/>
<evidence type="ECO:0000259" key="1">
    <source>
        <dbReference type="Pfam" id="PF01850"/>
    </source>
</evidence>
<dbReference type="Gene3D" id="3.40.50.1010">
    <property type="entry name" value="5'-nuclease"/>
    <property type="match status" value="1"/>
</dbReference>
<name>A0A1F6AW65_9BACT</name>
<accession>A0A1F6AW65</accession>
<dbReference type="InterPro" id="IPR002716">
    <property type="entry name" value="PIN_dom"/>
</dbReference>